<keyword evidence="2" id="KW-0732">Signal</keyword>
<feature type="signal peptide" evidence="2">
    <location>
        <begin position="1"/>
        <end position="32"/>
    </location>
</feature>
<reference evidence="3 4" key="1">
    <citation type="submission" date="2017-05" db="EMBL/GenBank/DDBJ databases">
        <authorList>
            <person name="Song R."/>
            <person name="Chenine A.L."/>
            <person name="Ruprecht R.M."/>
        </authorList>
    </citation>
    <scope>NUCLEOTIDE SEQUENCE [LARGE SCALE GENOMIC DNA]</scope>
    <source>
        <strain evidence="3 4">CECT 7927</strain>
    </source>
</reference>
<keyword evidence="1" id="KW-0175">Coiled coil</keyword>
<evidence type="ECO:0000256" key="2">
    <source>
        <dbReference type="SAM" id="SignalP"/>
    </source>
</evidence>
<sequence>MEAISHKPFFTMNRFRYSAIVLAALSALPTFATQIDQAKSIQNRTNQASAHSQTVIDKSASASIELKTSIERLREEVNNLRVYRNHLNTLIQSQNSEMASLEQQISDIKETRQGIVPLMYQMIEGLRQIVAQDKPIKLTQRQERIEKLTALMGRADVSEAEKYRRILEAYQIEMDYGNKIAAYQDEITTTDDVTREADILYVGRLSLVARSLNHQQFWSWDTQSRRWVDGDISHLAQINQAFDLANQQIAPALLDLPVSLTVAEAK</sequence>
<evidence type="ECO:0008006" key="5">
    <source>
        <dbReference type="Google" id="ProtNLM"/>
    </source>
</evidence>
<dbReference type="EMBL" id="FXXI01000001">
    <property type="protein sequence ID" value="SMR99137.1"/>
    <property type="molecule type" value="Genomic_DNA"/>
</dbReference>
<dbReference type="PIRSF" id="PIRSF028069">
    <property type="entry name" value="UCP028069"/>
    <property type="match status" value="1"/>
</dbReference>
<gene>
    <name evidence="3" type="ORF">VIM7927_00360</name>
</gene>
<name>A0A1Y6INB7_9VIBR</name>
<accession>A0A1Y6INB7</accession>
<protein>
    <recommendedName>
        <fullName evidence="5">Chromosome partition protein Smc</fullName>
    </recommendedName>
</protein>
<evidence type="ECO:0000313" key="3">
    <source>
        <dbReference type="EMBL" id="SMR99137.1"/>
    </source>
</evidence>
<feature type="coiled-coil region" evidence="1">
    <location>
        <begin position="84"/>
        <end position="111"/>
    </location>
</feature>
<evidence type="ECO:0000313" key="4">
    <source>
        <dbReference type="Proteomes" id="UP000196125"/>
    </source>
</evidence>
<evidence type="ECO:0000256" key="1">
    <source>
        <dbReference type="SAM" id="Coils"/>
    </source>
</evidence>
<dbReference type="InterPro" id="IPR016866">
    <property type="entry name" value="UCP028069"/>
</dbReference>
<organism evidence="3 4">
    <name type="scientific">Vibrio mangrovi</name>
    <dbReference type="NCBI Taxonomy" id="474394"/>
    <lineage>
        <taxon>Bacteria</taxon>
        <taxon>Pseudomonadati</taxon>
        <taxon>Pseudomonadota</taxon>
        <taxon>Gammaproteobacteria</taxon>
        <taxon>Vibrionales</taxon>
        <taxon>Vibrionaceae</taxon>
        <taxon>Vibrio</taxon>
    </lineage>
</organism>
<dbReference type="Proteomes" id="UP000196125">
    <property type="component" value="Unassembled WGS sequence"/>
</dbReference>
<proteinExistence type="predicted"/>
<dbReference type="AlphaFoldDB" id="A0A1Y6INB7"/>
<feature type="chain" id="PRO_5013051578" description="Chromosome partition protein Smc" evidence="2">
    <location>
        <begin position="33"/>
        <end position="266"/>
    </location>
</feature>
<dbReference type="Pfam" id="PF11932">
    <property type="entry name" value="DUF3450"/>
    <property type="match status" value="1"/>
</dbReference>